<keyword evidence="4" id="KW-1133">Transmembrane helix</keyword>
<dbReference type="SMART" id="SM00025">
    <property type="entry name" value="Pumilio"/>
    <property type="match status" value="2"/>
</dbReference>
<evidence type="ECO:0000313" key="6">
    <source>
        <dbReference type="EMBL" id="CAL1151483.1"/>
    </source>
</evidence>
<dbReference type="SUPFAM" id="SSF48371">
    <property type="entry name" value="ARM repeat"/>
    <property type="match status" value="1"/>
</dbReference>
<keyword evidence="4" id="KW-0472">Membrane</keyword>
<feature type="transmembrane region" description="Helical" evidence="4">
    <location>
        <begin position="258"/>
        <end position="278"/>
    </location>
</feature>
<keyword evidence="4" id="KW-0812">Transmembrane</keyword>
<reference evidence="6" key="2">
    <citation type="submission" date="2024-04" db="EMBL/GenBank/DDBJ databases">
        <authorList>
            <person name="Chen Y."/>
            <person name="Shah S."/>
            <person name="Dougan E. K."/>
            <person name="Thang M."/>
            <person name="Chan C."/>
        </authorList>
    </citation>
    <scope>NUCLEOTIDE SEQUENCE [LARGE SCALE GENOMIC DNA]</scope>
</reference>
<evidence type="ECO:0000313" key="8">
    <source>
        <dbReference type="Proteomes" id="UP001152797"/>
    </source>
</evidence>
<reference evidence="5" key="1">
    <citation type="submission" date="2022-10" db="EMBL/GenBank/DDBJ databases">
        <authorList>
            <person name="Chen Y."/>
            <person name="Dougan E. K."/>
            <person name="Chan C."/>
            <person name="Rhodes N."/>
            <person name="Thang M."/>
        </authorList>
    </citation>
    <scope>NUCLEOTIDE SEQUENCE</scope>
</reference>
<feature type="region of interest" description="Disordered" evidence="3">
    <location>
        <begin position="1"/>
        <end position="23"/>
    </location>
</feature>
<feature type="compositionally biased region" description="Basic and acidic residues" evidence="3">
    <location>
        <begin position="791"/>
        <end position="802"/>
    </location>
</feature>
<dbReference type="EMBL" id="CAMXCT010002430">
    <property type="protein sequence ID" value="CAI3998108.1"/>
    <property type="molecule type" value="Genomic_DNA"/>
</dbReference>
<name>A0A9P1CW99_9DINO</name>
<dbReference type="PANTHER" id="PTHR12537">
    <property type="entry name" value="RNA BINDING PROTEIN PUMILIO-RELATED"/>
    <property type="match status" value="1"/>
</dbReference>
<dbReference type="EMBL" id="CAMXCT020002430">
    <property type="protein sequence ID" value="CAL1151483.1"/>
    <property type="molecule type" value="Genomic_DNA"/>
</dbReference>
<feature type="region of interest" description="Disordered" evidence="3">
    <location>
        <begin position="751"/>
        <end position="859"/>
    </location>
</feature>
<organism evidence="5">
    <name type="scientific">Cladocopium goreaui</name>
    <dbReference type="NCBI Taxonomy" id="2562237"/>
    <lineage>
        <taxon>Eukaryota</taxon>
        <taxon>Sar</taxon>
        <taxon>Alveolata</taxon>
        <taxon>Dinophyceae</taxon>
        <taxon>Suessiales</taxon>
        <taxon>Symbiodiniaceae</taxon>
        <taxon>Cladocopium</taxon>
    </lineage>
</organism>
<feature type="region of interest" description="Disordered" evidence="3">
    <location>
        <begin position="663"/>
        <end position="691"/>
    </location>
</feature>
<feature type="region of interest" description="Disordered" evidence="3">
    <location>
        <begin position="531"/>
        <end position="568"/>
    </location>
</feature>
<evidence type="ECO:0000256" key="1">
    <source>
        <dbReference type="ARBA" id="ARBA00022737"/>
    </source>
</evidence>
<dbReference type="GO" id="GO:0005737">
    <property type="term" value="C:cytoplasm"/>
    <property type="evidence" value="ECO:0007669"/>
    <property type="project" value="TreeGrafter"/>
</dbReference>
<feature type="repeat" description="Pumilio" evidence="2">
    <location>
        <begin position="1026"/>
        <end position="1061"/>
    </location>
</feature>
<dbReference type="Pfam" id="PF00806">
    <property type="entry name" value="PUF"/>
    <property type="match status" value="2"/>
</dbReference>
<evidence type="ECO:0000313" key="7">
    <source>
        <dbReference type="EMBL" id="CAL4785420.1"/>
    </source>
</evidence>
<evidence type="ECO:0000256" key="3">
    <source>
        <dbReference type="SAM" id="MobiDB-lite"/>
    </source>
</evidence>
<feature type="compositionally biased region" description="Polar residues" evidence="3">
    <location>
        <begin position="760"/>
        <end position="776"/>
    </location>
</feature>
<keyword evidence="8" id="KW-1185">Reference proteome</keyword>
<evidence type="ECO:0000256" key="4">
    <source>
        <dbReference type="SAM" id="Phobius"/>
    </source>
</evidence>
<feature type="transmembrane region" description="Helical" evidence="4">
    <location>
        <begin position="423"/>
        <end position="446"/>
    </location>
</feature>
<feature type="compositionally biased region" description="Polar residues" evidence="3">
    <location>
        <begin position="663"/>
        <end position="675"/>
    </location>
</feature>
<dbReference type="InterPro" id="IPR001313">
    <property type="entry name" value="Pumilio_RNA-bd_rpt"/>
</dbReference>
<evidence type="ECO:0000313" key="5">
    <source>
        <dbReference type="EMBL" id="CAI3998108.1"/>
    </source>
</evidence>
<dbReference type="GO" id="GO:0003729">
    <property type="term" value="F:mRNA binding"/>
    <property type="evidence" value="ECO:0007669"/>
    <property type="project" value="TreeGrafter"/>
</dbReference>
<gene>
    <name evidence="5" type="ORF">C1SCF055_LOCUS24435</name>
</gene>
<protein>
    <submittedName>
        <fullName evidence="7">PUM-HD domain-containing protein</fullName>
    </submittedName>
</protein>
<dbReference type="EMBL" id="CAMXCT030002430">
    <property type="protein sequence ID" value="CAL4785420.1"/>
    <property type="molecule type" value="Genomic_DNA"/>
</dbReference>
<dbReference type="GO" id="GO:0010608">
    <property type="term" value="P:post-transcriptional regulation of gene expression"/>
    <property type="evidence" value="ECO:0007669"/>
    <property type="project" value="TreeGrafter"/>
</dbReference>
<feature type="repeat" description="Pumilio" evidence="2">
    <location>
        <begin position="990"/>
        <end position="1025"/>
    </location>
</feature>
<proteinExistence type="predicted"/>
<dbReference type="AlphaFoldDB" id="A0A9P1CW99"/>
<dbReference type="PROSITE" id="PS50302">
    <property type="entry name" value="PUM"/>
    <property type="match status" value="2"/>
</dbReference>
<dbReference type="OrthoDB" id="413760at2759"/>
<dbReference type="Proteomes" id="UP001152797">
    <property type="component" value="Unassembled WGS sequence"/>
</dbReference>
<dbReference type="PANTHER" id="PTHR12537:SF12">
    <property type="entry name" value="MATERNAL PROTEIN PUMILIO"/>
    <property type="match status" value="1"/>
</dbReference>
<evidence type="ECO:0000256" key="2">
    <source>
        <dbReference type="PROSITE-ProRule" id="PRU00317"/>
    </source>
</evidence>
<accession>A0A9P1CW99</accession>
<keyword evidence="1" id="KW-0677">Repeat</keyword>
<sequence length="1083" mass="118958">MHDEGESQPVHEAPADTAEAEPLDEDRVIPFEDDSSVAIEGVVYTLRHLSKYAISIELMSKPGDEVTFLKRTHELLEDGRMVIRSAVQTLKSLMVLKHLGGYMAAHSDQCMSLKWKGLHAGVFKQYENEEPMVEIFSDADWAADRETWLSGLLKLQDLVMQKRLLVRSLMGALNPADVAAKRLSAARLESLCYFLGIWRGNNLEGANDPGNIFRHVTNQRQQGYSHAHINLLTSALSVLTQLQGCSGAMDVVTHGGNFNVLFLITWLLGLAGYIYLAIRPGEPFKVLILCLLTQLQATALEMTLEGMVHWLYDRCERRLEKAVRSQDPMKTNQYLARQGILSGMLALLEVATTETREQVQRVLEDITDLSSDEDSPTVNTGGHQVAMNSRLSTTIATAFVHGVATMNLCGCDMVDSKSSGGDMVSFTTLVLTLWTMGLGGYTLYWLRRPIMPVHFPPTILSVQAETAEPKVHEDLQVEGMLLVALKRINGRLERAQRLIRQAFKAMTSLLEYDTFEEVTKLVGQLGGALREIKPQSSDESMPEENQSQRARRYTQCGQSEASDPDYWADVKYGPADERMRDLGEDIGRSVQKSASRLLLAGTNAAVELTDHGAPLEVPAPTATPAAWNGMPSDLRPMMAQPLTWQGPQGPARWPAVENLLAQGATSGSAPSAQHPETQEEGESQVQDGQLSTETGAQCMWQFDAHAVFPPGACVWPAILMTSDGCLSGFPVAQMPHSDVTAQPPIQQPALRSDVKETKQVEASSGAPSSPRSLRTSASRKQRRRLKAAMAADEKKHVADEAQLKGPALPGLVAGPSASQAQLSLPVSPGPLESKEPSEPIQLWPPTPESTPACSPREWPSNVAMAPQPFAFPGVWQIEMPNVAVEQSLPLSELQVEEVPDEELQECERMISQLESSAKSEVPHSVVKSWSEGLGDATDFNMDHVLHGWWHTSSPKSTGSGGYTAAMLDSNQRCVRRATYDMTIGVALAEQLQGHVKEAFVSPHANHVLQKCIELIPPERLGFLLSEMRGHAVVAARHRYGCRVLERLLEHCPSEQTAPLIEEAGPGWAGFSWWRKSHTQKKLG</sequence>
<feature type="compositionally biased region" description="Polar residues" evidence="3">
    <location>
        <begin position="534"/>
        <end position="548"/>
    </location>
</feature>
<feature type="compositionally biased region" description="Basic residues" evidence="3">
    <location>
        <begin position="777"/>
        <end position="786"/>
    </location>
</feature>
<dbReference type="Gene3D" id="1.25.10.10">
    <property type="entry name" value="Leucine-rich Repeat Variant"/>
    <property type="match status" value="1"/>
</dbReference>
<dbReference type="InterPro" id="IPR016024">
    <property type="entry name" value="ARM-type_fold"/>
</dbReference>
<comment type="caution">
    <text evidence="5">The sequence shown here is derived from an EMBL/GenBank/DDBJ whole genome shotgun (WGS) entry which is preliminary data.</text>
</comment>
<dbReference type="InterPro" id="IPR011989">
    <property type="entry name" value="ARM-like"/>
</dbReference>